<sequence>MKYIKSPQLIKEEITMREILGKIDKVMGIKHGVKVSKKVRENAKKALQDIKSGNINEDELAVENLKNVLNDIVKGTTLGIAFLFIPGSSLAIPLLRKLLRNKSKNKKVQQLLELTVESDLKNDSKNKDEIDND</sequence>
<evidence type="ECO:0000313" key="2">
    <source>
        <dbReference type="EMBL" id="CAG7581035.1"/>
    </source>
</evidence>
<proteinExistence type="predicted"/>
<keyword evidence="1" id="KW-1133">Transmembrane helix</keyword>
<evidence type="ECO:0000256" key="1">
    <source>
        <dbReference type="SAM" id="Phobius"/>
    </source>
</evidence>
<reference evidence="2" key="1">
    <citation type="submission" date="2021-06" db="EMBL/GenBank/DDBJ databases">
        <authorList>
            <person name="Gannon L."/>
            <person name="Redgwell R T."/>
            <person name="Michniewski S."/>
            <person name="Harrison D C."/>
            <person name="Millard A."/>
        </authorList>
    </citation>
    <scope>NUCLEOTIDE SEQUENCE</scope>
</reference>
<keyword evidence="1" id="KW-0812">Transmembrane</keyword>
<gene>
    <name evidence="2" type="ORF">SLAVMIC_00640</name>
</gene>
<feature type="transmembrane region" description="Helical" evidence="1">
    <location>
        <begin position="72"/>
        <end position="95"/>
    </location>
</feature>
<name>A0A8D9CBW8_9VIRU</name>
<dbReference type="EMBL" id="OU342829">
    <property type="protein sequence ID" value="CAG7581035.1"/>
    <property type="molecule type" value="Genomic_DNA"/>
</dbReference>
<accession>A0A8D9CBW8</accession>
<protein>
    <submittedName>
        <fullName evidence="2">Uncharacterized protein</fullName>
    </submittedName>
</protein>
<keyword evidence="1" id="KW-0472">Membrane</keyword>
<organism evidence="2">
    <name type="scientific">uncultured marine phage</name>
    <dbReference type="NCBI Taxonomy" id="707152"/>
    <lineage>
        <taxon>Viruses</taxon>
        <taxon>environmental samples</taxon>
    </lineage>
</organism>